<dbReference type="Proteomes" id="UP000276133">
    <property type="component" value="Unassembled WGS sequence"/>
</dbReference>
<name>A0A3M7PA45_BRAPC</name>
<keyword evidence="2" id="KW-1185">Reference proteome</keyword>
<protein>
    <submittedName>
        <fullName evidence="1">Uncharacterized protein</fullName>
    </submittedName>
</protein>
<sequence length="79" mass="9481">MLSSENITYQRVFIFVILMEQFFHAFSKFGKKSAKFLTTYILLRFSTTNFMLNIRYFNNLMATFLLPLQYCILERTAEN</sequence>
<dbReference type="EMBL" id="REGN01012317">
    <property type="protein sequence ID" value="RMZ95965.1"/>
    <property type="molecule type" value="Genomic_DNA"/>
</dbReference>
<organism evidence="1 2">
    <name type="scientific">Brachionus plicatilis</name>
    <name type="common">Marine rotifer</name>
    <name type="synonym">Brachionus muelleri</name>
    <dbReference type="NCBI Taxonomy" id="10195"/>
    <lineage>
        <taxon>Eukaryota</taxon>
        <taxon>Metazoa</taxon>
        <taxon>Spiralia</taxon>
        <taxon>Gnathifera</taxon>
        <taxon>Rotifera</taxon>
        <taxon>Eurotatoria</taxon>
        <taxon>Monogononta</taxon>
        <taxon>Pseudotrocha</taxon>
        <taxon>Ploima</taxon>
        <taxon>Brachionidae</taxon>
        <taxon>Brachionus</taxon>
    </lineage>
</organism>
<reference evidence="1 2" key="1">
    <citation type="journal article" date="2018" name="Sci. Rep.">
        <title>Genomic signatures of local adaptation to the degree of environmental predictability in rotifers.</title>
        <authorList>
            <person name="Franch-Gras L."/>
            <person name="Hahn C."/>
            <person name="Garcia-Roger E.M."/>
            <person name="Carmona M.J."/>
            <person name="Serra M."/>
            <person name="Gomez A."/>
        </authorList>
    </citation>
    <scope>NUCLEOTIDE SEQUENCE [LARGE SCALE GENOMIC DNA]</scope>
    <source>
        <strain evidence="1">HYR1</strain>
    </source>
</reference>
<proteinExistence type="predicted"/>
<evidence type="ECO:0000313" key="1">
    <source>
        <dbReference type="EMBL" id="RMZ95965.1"/>
    </source>
</evidence>
<comment type="caution">
    <text evidence="1">The sequence shown here is derived from an EMBL/GenBank/DDBJ whole genome shotgun (WGS) entry which is preliminary data.</text>
</comment>
<gene>
    <name evidence="1" type="ORF">BpHYR1_020294</name>
</gene>
<evidence type="ECO:0000313" key="2">
    <source>
        <dbReference type="Proteomes" id="UP000276133"/>
    </source>
</evidence>
<dbReference type="AlphaFoldDB" id="A0A3M7PA45"/>
<accession>A0A3M7PA45</accession>